<gene>
    <name evidence="1" type="ORF">MtrunA17_Chr4g0064421</name>
</gene>
<accession>A0A396IEJ0</accession>
<protein>
    <submittedName>
        <fullName evidence="1">Uncharacterized protein</fullName>
    </submittedName>
</protein>
<organism evidence="1">
    <name type="scientific">Medicago truncatula</name>
    <name type="common">Barrel medic</name>
    <name type="synonym">Medicago tribuloides</name>
    <dbReference type="NCBI Taxonomy" id="3880"/>
    <lineage>
        <taxon>Eukaryota</taxon>
        <taxon>Viridiplantae</taxon>
        <taxon>Streptophyta</taxon>
        <taxon>Embryophyta</taxon>
        <taxon>Tracheophyta</taxon>
        <taxon>Spermatophyta</taxon>
        <taxon>Magnoliopsida</taxon>
        <taxon>eudicotyledons</taxon>
        <taxon>Gunneridae</taxon>
        <taxon>Pentapetalae</taxon>
        <taxon>rosids</taxon>
        <taxon>fabids</taxon>
        <taxon>Fabales</taxon>
        <taxon>Fabaceae</taxon>
        <taxon>Papilionoideae</taxon>
        <taxon>50 kb inversion clade</taxon>
        <taxon>NPAAA clade</taxon>
        <taxon>Hologalegina</taxon>
        <taxon>IRL clade</taxon>
        <taxon>Trifolieae</taxon>
        <taxon>Medicago</taxon>
    </lineage>
</organism>
<dbReference type="InterPro" id="IPR011032">
    <property type="entry name" value="GroES-like_sf"/>
</dbReference>
<sequence length="56" mass="6215">MILSFFVAGPNDVRIKMKASRICGSDVHHLKMNMVPVRGVDIVYPALVIVNITLHP</sequence>
<reference evidence="1" key="1">
    <citation type="journal article" date="2018" name="Nat. Plants">
        <title>Whole-genome landscape of Medicago truncatula symbiotic genes.</title>
        <authorList>
            <person name="Pecrix Y."/>
            <person name="Gamas P."/>
            <person name="Carrere S."/>
        </authorList>
    </citation>
    <scope>NUCLEOTIDE SEQUENCE</scope>
    <source>
        <tissue evidence="1">Leaves</tissue>
    </source>
</reference>
<name>A0A396IEJ0_MEDTR</name>
<evidence type="ECO:0000313" key="1">
    <source>
        <dbReference type="EMBL" id="RHN64000.1"/>
    </source>
</evidence>
<comment type="caution">
    <text evidence="1">The sequence shown here is derived from an EMBL/GenBank/DDBJ whole genome shotgun (WGS) entry which is preliminary data.</text>
</comment>
<dbReference type="AlphaFoldDB" id="A0A396IEJ0"/>
<dbReference type="Proteomes" id="UP000265566">
    <property type="component" value="Chromosome 4"/>
</dbReference>
<proteinExistence type="predicted"/>
<dbReference type="EMBL" id="PSQE01000004">
    <property type="protein sequence ID" value="RHN64000.1"/>
    <property type="molecule type" value="Genomic_DNA"/>
</dbReference>
<dbReference type="SUPFAM" id="SSF50129">
    <property type="entry name" value="GroES-like"/>
    <property type="match status" value="1"/>
</dbReference>
<dbReference type="Gene3D" id="3.90.180.10">
    <property type="entry name" value="Medium-chain alcohol dehydrogenases, catalytic domain"/>
    <property type="match status" value="1"/>
</dbReference>
<dbReference type="Gramene" id="rna26772">
    <property type="protein sequence ID" value="RHN64000.1"/>
    <property type="gene ID" value="gene26772"/>
</dbReference>